<dbReference type="EMBL" id="ANOH01000121">
    <property type="protein sequence ID" value="EMI56810.1"/>
    <property type="molecule type" value="Genomic_DNA"/>
</dbReference>
<dbReference type="PATRIC" id="fig|1263870.3.peg.1876"/>
<sequence>MLRGIRQQCQCELTTSVVDVDLLRRRLANAESPRSVLLTD</sequence>
<keyword evidence="2" id="KW-1185">Reference proteome</keyword>
<comment type="caution">
    <text evidence="1">The sequence shown here is derived from an EMBL/GenBank/DDBJ whole genome shotgun (WGS) entry which is preliminary data.</text>
</comment>
<evidence type="ECO:0000313" key="1">
    <source>
        <dbReference type="EMBL" id="EMI56810.1"/>
    </source>
</evidence>
<organism evidence="1 2">
    <name type="scientific">Rhodopirellula sallentina SM41</name>
    <dbReference type="NCBI Taxonomy" id="1263870"/>
    <lineage>
        <taxon>Bacteria</taxon>
        <taxon>Pseudomonadati</taxon>
        <taxon>Planctomycetota</taxon>
        <taxon>Planctomycetia</taxon>
        <taxon>Pirellulales</taxon>
        <taxon>Pirellulaceae</taxon>
        <taxon>Rhodopirellula</taxon>
    </lineage>
</organism>
<protein>
    <submittedName>
        <fullName evidence="1">Uncharacterized protein</fullName>
    </submittedName>
</protein>
<evidence type="ECO:0000313" key="2">
    <source>
        <dbReference type="Proteomes" id="UP000011885"/>
    </source>
</evidence>
<dbReference type="Proteomes" id="UP000011885">
    <property type="component" value="Unassembled WGS sequence"/>
</dbReference>
<reference evidence="1 2" key="1">
    <citation type="journal article" date="2013" name="Mar. Genomics">
        <title>Expression of sulfatases in Rhodopirellula baltica and the diversity of sulfatases in the genus Rhodopirellula.</title>
        <authorList>
            <person name="Wegner C.E."/>
            <person name="Richter-Heitmann T."/>
            <person name="Klindworth A."/>
            <person name="Klockow C."/>
            <person name="Richter M."/>
            <person name="Achstetter T."/>
            <person name="Glockner F.O."/>
            <person name="Harder J."/>
        </authorList>
    </citation>
    <scope>NUCLEOTIDE SEQUENCE [LARGE SCALE GENOMIC DNA]</scope>
    <source>
        <strain evidence="1 2">SM41</strain>
    </source>
</reference>
<name>M5U5T4_9BACT</name>
<accession>M5U5T4</accession>
<dbReference type="AlphaFoldDB" id="M5U5T4"/>
<gene>
    <name evidence="1" type="ORF">RSSM_01753</name>
</gene>
<proteinExistence type="predicted"/>